<evidence type="ECO:0000313" key="4">
    <source>
        <dbReference type="EnsemblMetazoa" id="AMAM017753-PA"/>
    </source>
</evidence>
<evidence type="ECO:0000313" key="5">
    <source>
        <dbReference type="Proteomes" id="UP000075901"/>
    </source>
</evidence>
<feature type="compositionally biased region" description="Polar residues" evidence="2">
    <location>
        <begin position="261"/>
        <end position="272"/>
    </location>
</feature>
<dbReference type="PANTHER" id="PTHR16166:SF93">
    <property type="entry name" value="INTERMEMBRANE LIPID TRANSFER PROTEIN VPS13"/>
    <property type="match status" value="1"/>
</dbReference>
<comment type="similarity">
    <text evidence="1">Belongs to the VPS13 family.</text>
</comment>
<reference evidence="5" key="1">
    <citation type="submission" date="2013-09" db="EMBL/GenBank/DDBJ databases">
        <title>The Genome Sequence of Anopheles maculatus species B.</title>
        <authorList>
            <consortium name="The Broad Institute Genomics Platform"/>
            <person name="Neafsey D.E."/>
            <person name="Besansky N."/>
            <person name="Howell P."/>
            <person name="Walton C."/>
            <person name="Young S.K."/>
            <person name="Zeng Q."/>
            <person name="Gargeya S."/>
            <person name="Fitzgerald M."/>
            <person name="Haas B."/>
            <person name="Abouelleil A."/>
            <person name="Allen A.W."/>
            <person name="Alvarado L."/>
            <person name="Arachchi H.M."/>
            <person name="Berlin A.M."/>
            <person name="Chapman S.B."/>
            <person name="Gainer-Dewar J."/>
            <person name="Goldberg J."/>
            <person name="Griggs A."/>
            <person name="Gujja S."/>
            <person name="Hansen M."/>
            <person name="Howarth C."/>
            <person name="Imamovic A."/>
            <person name="Ireland A."/>
            <person name="Larimer J."/>
            <person name="McCowan C."/>
            <person name="Murphy C."/>
            <person name="Pearson M."/>
            <person name="Poon T.W."/>
            <person name="Priest M."/>
            <person name="Roberts A."/>
            <person name="Saif S."/>
            <person name="Shea T."/>
            <person name="Sisk P."/>
            <person name="Sykes S."/>
            <person name="Wortman J."/>
            <person name="Nusbaum C."/>
            <person name="Birren B."/>
        </authorList>
    </citation>
    <scope>NUCLEOTIDE SEQUENCE [LARGE SCALE GENOMIC DNA]</scope>
    <source>
        <strain evidence="5">maculatus3</strain>
    </source>
</reference>
<dbReference type="EnsemblMetazoa" id="AMAM017753-RA">
    <property type="protein sequence ID" value="AMAM017753-PA"/>
    <property type="gene ID" value="AMAM017753"/>
</dbReference>
<dbReference type="GO" id="GO:0006623">
    <property type="term" value="P:protein targeting to vacuole"/>
    <property type="evidence" value="ECO:0007669"/>
    <property type="project" value="TreeGrafter"/>
</dbReference>
<dbReference type="Proteomes" id="UP000075901">
    <property type="component" value="Unassembled WGS sequence"/>
</dbReference>
<keyword evidence="5" id="KW-1185">Reference proteome</keyword>
<accession>A0A182T1I9</accession>
<dbReference type="Pfam" id="PF25033">
    <property type="entry name" value="VPS13_M"/>
    <property type="match status" value="1"/>
</dbReference>
<evidence type="ECO:0000259" key="3">
    <source>
        <dbReference type="Pfam" id="PF25033"/>
    </source>
</evidence>
<dbReference type="VEuPathDB" id="VectorBase:AMAM017753"/>
<dbReference type="AlphaFoldDB" id="A0A182T1I9"/>
<organism evidence="4 5">
    <name type="scientific">Anopheles maculatus</name>
    <dbReference type="NCBI Taxonomy" id="74869"/>
    <lineage>
        <taxon>Eukaryota</taxon>
        <taxon>Metazoa</taxon>
        <taxon>Ecdysozoa</taxon>
        <taxon>Arthropoda</taxon>
        <taxon>Hexapoda</taxon>
        <taxon>Insecta</taxon>
        <taxon>Pterygota</taxon>
        <taxon>Neoptera</taxon>
        <taxon>Endopterygota</taxon>
        <taxon>Diptera</taxon>
        <taxon>Nematocera</taxon>
        <taxon>Culicoidea</taxon>
        <taxon>Culicidae</taxon>
        <taxon>Anophelinae</taxon>
        <taxon>Anopheles</taxon>
        <taxon>Anopheles maculatus group</taxon>
    </lineage>
</organism>
<proteinExistence type="inferred from homology"/>
<feature type="compositionally biased region" description="Basic and acidic residues" evidence="2">
    <location>
        <begin position="250"/>
        <end position="260"/>
    </location>
</feature>
<sequence length="272" mass="30116">TIHSKILSIIGDDALQVQVILFDLDATSDYNSDNMRIEVVMGCARIVFLNWFVTSVLAFLDNFQAAQQRIKDASAAAAEAAKNNVVEAYTQATRMKLNIKVKAPIIIIPVDSRSLKAVAMDFGHLSITNNFRDIPTENQHGPAVIDEMKIELKDMKLAKVEVSHVESSAESFSRYGSEDVSYGLVPDQGAVLSPTSFTLIMKRNLSSGWYRDHPDMDISGRLKAVELNFIATDYSVIMQILSKNMTEGQDEFKKPAKIEKSPTSPQGRDNLG</sequence>
<protein>
    <submittedName>
        <fullName evidence="4">VPS13_mid_rpt domain-containing protein</fullName>
    </submittedName>
</protein>
<evidence type="ECO:0000256" key="2">
    <source>
        <dbReference type="SAM" id="MobiDB-lite"/>
    </source>
</evidence>
<dbReference type="GO" id="GO:0045053">
    <property type="term" value="P:protein retention in Golgi apparatus"/>
    <property type="evidence" value="ECO:0007669"/>
    <property type="project" value="TreeGrafter"/>
</dbReference>
<dbReference type="InterPro" id="IPR026847">
    <property type="entry name" value="VPS13"/>
</dbReference>
<feature type="domain" description="VPS13-like middle region" evidence="3">
    <location>
        <begin position="2"/>
        <end position="255"/>
    </location>
</feature>
<dbReference type="PANTHER" id="PTHR16166">
    <property type="entry name" value="VACUOLAR PROTEIN SORTING-ASSOCIATED PROTEIN VPS13"/>
    <property type="match status" value="1"/>
</dbReference>
<dbReference type="InterPro" id="IPR056747">
    <property type="entry name" value="VPS13-like_M"/>
</dbReference>
<feature type="region of interest" description="Disordered" evidence="2">
    <location>
        <begin position="249"/>
        <end position="272"/>
    </location>
</feature>
<reference evidence="4" key="2">
    <citation type="submission" date="2020-05" db="UniProtKB">
        <authorList>
            <consortium name="EnsemblMetazoa"/>
        </authorList>
    </citation>
    <scope>IDENTIFICATION</scope>
    <source>
        <strain evidence="4">maculatus3</strain>
    </source>
</reference>
<name>A0A182T1I9_9DIPT</name>
<evidence type="ECO:0000256" key="1">
    <source>
        <dbReference type="ARBA" id="ARBA00006545"/>
    </source>
</evidence>